<organism evidence="1 2">
    <name type="scientific">Staphylococcus rostri</name>
    <dbReference type="NCBI Taxonomy" id="522262"/>
    <lineage>
        <taxon>Bacteria</taxon>
        <taxon>Bacillati</taxon>
        <taxon>Bacillota</taxon>
        <taxon>Bacilli</taxon>
        <taxon>Bacillales</taxon>
        <taxon>Staphylococcaceae</taxon>
        <taxon>Staphylococcus</taxon>
    </lineage>
</organism>
<sequence>MSISELIYMKMVEGQPVTSEDNIFRYNVPENFHTKTDDPIVRITPLPYSPNEYADDSELTREYDIQIDVWWSQDEPHEQAELIVQKLKEINFKSYYREPLYEVETQTFREIIRASGSLFI</sequence>
<protein>
    <recommendedName>
        <fullName evidence="3">DUF806 domain-containing protein</fullName>
    </recommendedName>
</protein>
<dbReference type="RefSeq" id="WP_103358218.1">
    <property type="nucleotide sequence ID" value="NZ_PPRF01000039.1"/>
</dbReference>
<reference evidence="1 2" key="1">
    <citation type="submission" date="2017-08" db="EMBL/GenBank/DDBJ databases">
        <title>Draft genome sequences of 64 type strains of genus Staph aureus.</title>
        <authorList>
            <person name="Cole K."/>
            <person name="Golubchik T."/>
            <person name="Russell J."/>
            <person name="Foster D."/>
            <person name="Llewelyn M."/>
            <person name="Wilson D."/>
            <person name="Crook D."/>
            <person name="Paul J."/>
        </authorList>
    </citation>
    <scope>NUCLEOTIDE SEQUENCE [LARGE SCALE GENOMIC DNA]</scope>
    <source>
        <strain evidence="1 2">DSM 21968</strain>
    </source>
</reference>
<comment type="caution">
    <text evidence="1">The sequence shown here is derived from an EMBL/GenBank/DDBJ whole genome shotgun (WGS) entry which is preliminary data.</text>
</comment>
<dbReference type="Proteomes" id="UP000242752">
    <property type="component" value="Unassembled WGS sequence"/>
</dbReference>
<name>A0A2K3YP45_9STAP</name>
<evidence type="ECO:0008006" key="3">
    <source>
        <dbReference type="Google" id="ProtNLM"/>
    </source>
</evidence>
<dbReference type="AlphaFoldDB" id="A0A2K3YP45"/>
<gene>
    <name evidence="1" type="ORF">CD122_06670</name>
</gene>
<proteinExistence type="predicted"/>
<evidence type="ECO:0000313" key="2">
    <source>
        <dbReference type="Proteomes" id="UP000242752"/>
    </source>
</evidence>
<dbReference type="EMBL" id="PPRF01000039">
    <property type="protein sequence ID" value="PNZ27385.1"/>
    <property type="molecule type" value="Genomic_DNA"/>
</dbReference>
<dbReference type="OrthoDB" id="2410353at2"/>
<evidence type="ECO:0000313" key="1">
    <source>
        <dbReference type="EMBL" id="PNZ27385.1"/>
    </source>
</evidence>
<accession>A0A2K3YP45</accession>
<keyword evidence="2" id="KW-1185">Reference proteome</keyword>